<organism evidence="3 4">
    <name type="scientific">Natranaeroarchaeum aerophilus</name>
    <dbReference type="NCBI Taxonomy" id="2917711"/>
    <lineage>
        <taxon>Archaea</taxon>
        <taxon>Methanobacteriati</taxon>
        <taxon>Methanobacteriota</taxon>
        <taxon>Stenosarchaea group</taxon>
        <taxon>Halobacteria</taxon>
        <taxon>Halobacteriales</taxon>
        <taxon>Natronoarchaeaceae</taxon>
        <taxon>Natranaeroarchaeum</taxon>
    </lineage>
</organism>
<reference evidence="3 4" key="1">
    <citation type="journal article" date="2022" name="Syst. Appl. Microbiol.">
        <title>Natronocalculus amylovorans gen. nov., sp. nov., and Natranaeroarchaeum aerophilus sp. nov., dominant culturable amylolytic natronoarchaea from hypersaline soda lakes in southwestern Siberia.</title>
        <authorList>
            <person name="Sorokin D.Y."/>
            <person name="Elcheninov A.G."/>
            <person name="Khizhniak T.V."/>
            <person name="Koenen M."/>
            <person name="Bale N.J."/>
            <person name="Damste J.S.S."/>
            <person name="Kublanov I.V."/>
        </authorList>
    </citation>
    <scope>NUCLEOTIDE SEQUENCE [LARGE SCALE GENOMIC DNA]</scope>
    <source>
        <strain evidence="3 4">AArc-St1-1</strain>
    </source>
</reference>
<dbReference type="NCBIfam" id="TIGR02537">
    <property type="entry name" value="arch_flag_Nterm"/>
    <property type="match status" value="1"/>
</dbReference>
<dbReference type="AlphaFoldDB" id="A0AAE3K3T6"/>
<protein>
    <submittedName>
        <fullName evidence="3">Type IV pilin N-terminal domain-containing protein</fullName>
    </submittedName>
</protein>
<name>A0AAE3K3T6_9EURY</name>
<feature type="domain" description="Archaeal Type IV pilin N-terminal" evidence="2">
    <location>
        <begin position="12"/>
        <end position="100"/>
    </location>
</feature>
<gene>
    <name evidence="3" type="ORF">AArcSt11_02700</name>
</gene>
<keyword evidence="1" id="KW-0472">Membrane</keyword>
<dbReference type="EMBL" id="JAKRVY010000001">
    <property type="protein sequence ID" value="MCL9812561.1"/>
    <property type="molecule type" value="Genomic_DNA"/>
</dbReference>
<feature type="transmembrane region" description="Helical" evidence="1">
    <location>
        <begin position="20"/>
        <end position="41"/>
    </location>
</feature>
<comment type="caution">
    <text evidence="3">The sequence shown here is derived from an EMBL/GenBank/DDBJ whole genome shotgun (WGS) entry which is preliminary data.</text>
</comment>
<evidence type="ECO:0000256" key="1">
    <source>
        <dbReference type="SAM" id="Phobius"/>
    </source>
</evidence>
<dbReference type="Pfam" id="PF07790">
    <property type="entry name" value="Pilin_N"/>
    <property type="match status" value="1"/>
</dbReference>
<keyword evidence="1" id="KW-0812">Transmembrane</keyword>
<dbReference type="InterPro" id="IPR013373">
    <property type="entry name" value="Flagellin/pilin_N_arc"/>
</dbReference>
<dbReference type="PANTHER" id="PTHR38138:SF1">
    <property type="entry name" value="ARCHAEAL TYPE IV PILIN N-TERMINAL DOMAIN-CONTAINING PROTEIN"/>
    <property type="match status" value="1"/>
</dbReference>
<proteinExistence type="predicted"/>
<keyword evidence="1" id="KW-1133">Transmembrane helix</keyword>
<evidence type="ECO:0000313" key="3">
    <source>
        <dbReference type="EMBL" id="MCL9812561.1"/>
    </source>
</evidence>
<dbReference type="Proteomes" id="UP001202674">
    <property type="component" value="Unassembled WGS sequence"/>
</dbReference>
<dbReference type="PANTHER" id="PTHR38138">
    <property type="entry name" value="VNG6441H"/>
    <property type="match status" value="1"/>
</dbReference>
<accession>A0AAE3K3T6</accession>
<dbReference type="InterPro" id="IPR012859">
    <property type="entry name" value="Pilin_N_archaeal"/>
</dbReference>
<keyword evidence="4" id="KW-1185">Reference proteome</keyword>
<evidence type="ECO:0000259" key="2">
    <source>
        <dbReference type="Pfam" id="PF07790"/>
    </source>
</evidence>
<evidence type="ECO:0000313" key="4">
    <source>
        <dbReference type="Proteomes" id="UP001202674"/>
    </source>
</evidence>
<sequence length="193" mass="20008">MMNFKNFSSQENAVSPVIGVILMVAITVILAAVIGAFVIGIGDDQSTVPQASWDFSQSTEEFDTIDDNADPSVATVVEVTHQSGSSIDHNNLEVTVNGDEAFEIRDEATPGNADAIFDDGGQVSAGNSATIAASGDIDPAGGSGDEVTIANDADFTIDNPTDASELSSGDTIRIVWESDDGGDSSVLQTYEVN</sequence>